<evidence type="ECO:0000256" key="2">
    <source>
        <dbReference type="ARBA" id="ARBA00022898"/>
    </source>
</evidence>
<dbReference type="EMBL" id="FLQY01000353">
    <property type="protein sequence ID" value="SBT10494.1"/>
    <property type="molecule type" value="Genomic_DNA"/>
</dbReference>
<dbReference type="Proteomes" id="UP000199600">
    <property type="component" value="Unassembled WGS sequence"/>
</dbReference>
<dbReference type="InterPro" id="IPR015424">
    <property type="entry name" value="PyrdxlP-dep_Trfase"/>
</dbReference>
<dbReference type="SUPFAM" id="SSF53383">
    <property type="entry name" value="PLP-dependent transferases"/>
    <property type="match status" value="1"/>
</dbReference>
<keyword evidence="3" id="KW-0032">Aminotransferase</keyword>
<dbReference type="GO" id="GO:0008483">
    <property type="term" value="F:transaminase activity"/>
    <property type="evidence" value="ECO:0007669"/>
    <property type="project" value="UniProtKB-KW"/>
</dbReference>
<evidence type="ECO:0000256" key="1">
    <source>
        <dbReference type="ARBA" id="ARBA00001933"/>
    </source>
</evidence>
<protein>
    <submittedName>
        <fullName evidence="3">Aminotransferase class-III</fullName>
    </submittedName>
</protein>
<dbReference type="InterPro" id="IPR015421">
    <property type="entry name" value="PyrdxlP-dep_Trfase_major"/>
</dbReference>
<dbReference type="RefSeq" id="WP_186412076.1">
    <property type="nucleotide sequence ID" value="NZ_FLQY01000353.1"/>
</dbReference>
<proteinExistence type="predicted"/>
<dbReference type="GO" id="GO:0030170">
    <property type="term" value="F:pyridoxal phosphate binding"/>
    <property type="evidence" value="ECO:0007669"/>
    <property type="project" value="InterPro"/>
</dbReference>
<dbReference type="InterPro" id="IPR005814">
    <property type="entry name" value="Aminotrans_3"/>
</dbReference>
<sequence length="579" mass="65463">MDETFALYTAGLGALALTLPRLKRRLELSRAKHPSLAGHSRLAKRIARLIPFYDYGEDTFFGSDNAPPGIVQRRRTGFLALATLYKQRFARSAALTGTASEYLSDLQFTSNYRIPFQFSRFVRQHLQGGSFLQSSNGVHVTDLDGNEFHDLTGSYGVNVFGYDFYRQCIVEGSARVWTLGPVLGAYHPIVIDNVRRLRAISGLDEVTFHMSGTEAVMQAVRLARYHTGRRNLVRFCGAYHGWWEDVQPGIGNPLPPRDTYTLREMDERSIHVLATRKDIACVLVNPLQALHPNAGAPGDSSLVDSARRAHFDRSAYTAWLLQLRDVCSRRGIVLIFDEVFVGFRLAPGGAQEYFGVRADMVTYGKTLGGGLPVGVVCGRRQLMKRFRDDLPADICFARGTFNSHPYVMGAMQVFLEQLDRPEMRKHYDGLDETWSRRAATLNHRLENADLPVRVANMSSIWTVFYTRPSRYNWMLQYYLRAEGLALSWVGTGRLIFSLNYDAGDFSAVAERFVAAAQAMQRDGWWWEAPGITDKAIRRRILFEMLAHRFGFRPIRRFAHVPSGRSIRHAEDGSVPCSRA</sequence>
<dbReference type="Gene3D" id="3.90.1150.10">
    <property type="entry name" value="Aspartate Aminotransferase, domain 1"/>
    <property type="match status" value="1"/>
</dbReference>
<evidence type="ECO:0000313" key="4">
    <source>
        <dbReference type="Proteomes" id="UP000199600"/>
    </source>
</evidence>
<comment type="cofactor">
    <cofactor evidence="1">
        <name>pyridoxal 5'-phosphate</name>
        <dbReference type="ChEBI" id="CHEBI:597326"/>
    </cofactor>
</comment>
<name>A0A1A8XZX9_9RHOO</name>
<keyword evidence="2" id="KW-0663">Pyridoxal phosphate</keyword>
<accession>A0A1A8XZX9</accession>
<evidence type="ECO:0000313" key="3">
    <source>
        <dbReference type="EMBL" id="SBT10494.1"/>
    </source>
</evidence>
<dbReference type="InterPro" id="IPR015422">
    <property type="entry name" value="PyrdxlP-dep_Trfase_small"/>
</dbReference>
<dbReference type="PANTHER" id="PTHR43713:SF3">
    <property type="entry name" value="GLUTAMATE-1-SEMIALDEHYDE 2,1-AMINOMUTASE 1, CHLOROPLASTIC-RELATED"/>
    <property type="match status" value="1"/>
</dbReference>
<dbReference type="AlphaFoldDB" id="A0A1A8XZX9"/>
<dbReference type="PROSITE" id="PS00600">
    <property type="entry name" value="AA_TRANSFER_CLASS_3"/>
    <property type="match status" value="1"/>
</dbReference>
<dbReference type="PANTHER" id="PTHR43713">
    <property type="entry name" value="GLUTAMATE-1-SEMIALDEHYDE 2,1-AMINOMUTASE"/>
    <property type="match status" value="1"/>
</dbReference>
<reference evidence="3 4" key="1">
    <citation type="submission" date="2016-06" db="EMBL/GenBank/DDBJ databases">
        <authorList>
            <person name="Kjaerup R.B."/>
            <person name="Dalgaard T.S."/>
            <person name="Juul-Madsen H.R."/>
        </authorList>
    </citation>
    <scope>NUCLEOTIDE SEQUENCE [LARGE SCALE GENOMIC DNA]</scope>
    <source>
        <strain evidence="3">2</strain>
    </source>
</reference>
<organism evidence="3 4">
    <name type="scientific">Candidatus Propionivibrio aalborgensis</name>
    <dbReference type="NCBI Taxonomy" id="1860101"/>
    <lineage>
        <taxon>Bacteria</taxon>
        <taxon>Pseudomonadati</taxon>
        <taxon>Pseudomonadota</taxon>
        <taxon>Betaproteobacteria</taxon>
        <taxon>Rhodocyclales</taxon>
        <taxon>Rhodocyclaceae</taxon>
        <taxon>Propionivibrio</taxon>
    </lineage>
</organism>
<gene>
    <name evidence="3" type="ORF">PROAA_510013</name>
</gene>
<keyword evidence="4" id="KW-1185">Reference proteome</keyword>
<keyword evidence="3" id="KW-0808">Transferase</keyword>
<dbReference type="Pfam" id="PF00202">
    <property type="entry name" value="Aminotran_3"/>
    <property type="match status" value="2"/>
</dbReference>
<dbReference type="InterPro" id="IPR049704">
    <property type="entry name" value="Aminotrans_3_PPA_site"/>
</dbReference>
<dbReference type="Gene3D" id="3.40.640.10">
    <property type="entry name" value="Type I PLP-dependent aspartate aminotransferase-like (Major domain)"/>
    <property type="match status" value="1"/>
</dbReference>